<dbReference type="Gene3D" id="3.40.1710.10">
    <property type="entry name" value="abc type-2 transporter like domain"/>
    <property type="match status" value="1"/>
</dbReference>
<dbReference type="AlphaFoldDB" id="A0A3Q8X9Z8"/>
<dbReference type="Pfam" id="PF12698">
    <property type="entry name" value="ABC2_membrane_3"/>
    <property type="match status" value="1"/>
</dbReference>
<dbReference type="InterPro" id="IPR051328">
    <property type="entry name" value="T7SS_ABC-Transporter"/>
</dbReference>
<evidence type="ECO:0000259" key="6">
    <source>
        <dbReference type="Pfam" id="PF12698"/>
    </source>
</evidence>
<feature type="transmembrane region" description="Helical" evidence="5">
    <location>
        <begin position="64"/>
        <end position="83"/>
    </location>
</feature>
<name>A0A3Q8X9Z8_9BACL</name>
<keyword evidence="3 5" id="KW-1133">Transmembrane helix</keyword>
<dbReference type="GO" id="GO:0016020">
    <property type="term" value="C:membrane"/>
    <property type="evidence" value="ECO:0007669"/>
    <property type="project" value="UniProtKB-SubCell"/>
</dbReference>
<keyword evidence="8" id="KW-1185">Reference proteome</keyword>
<proteinExistence type="predicted"/>
<evidence type="ECO:0000256" key="1">
    <source>
        <dbReference type="ARBA" id="ARBA00004141"/>
    </source>
</evidence>
<evidence type="ECO:0000256" key="4">
    <source>
        <dbReference type="ARBA" id="ARBA00023136"/>
    </source>
</evidence>
<dbReference type="KEGG" id="palb:EJC50_29685"/>
<feature type="transmembrane region" description="Helical" evidence="5">
    <location>
        <begin position="594"/>
        <end position="614"/>
    </location>
</feature>
<keyword evidence="2 5" id="KW-0812">Transmembrane</keyword>
<comment type="subcellular location">
    <subcellularLocation>
        <location evidence="1">Membrane</location>
        <topology evidence="1">Multi-pass membrane protein</topology>
    </subcellularLocation>
</comment>
<dbReference type="PANTHER" id="PTHR43077">
    <property type="entry name" value="TRANSPORT PERMEASE YVFS-RELATED"/>
    <property type="match status" value="1"/>
</dbReference>
<feature type="transmembrane region" description="Helical" evidence="5">
    <location>
        <begin position="668"/>
        <end position="689"/>
    </location>
</feature>
<dbReference type="PANTHER" id="PTHR43077:SF5">
    <property type="entry name" value="PHAGE INFECTION PROTEIN"/>
    <property type="match status" value="1"/>
</dbReference>
<dbReference type="GO" id="GO:0140359">
    <property type="term" value="F:ABC-type transporter activity"/>
    <property type="evidence" value="ECO:0007669"/>
    <property type="project" value="InterPro"/>
</dbReference>
<dbReference type="EMBL" id="CP034437">
    <property type="protein sequence ID" value="AZN43400.1"/>
    <property type="molecule type" value="Genomic_DNA"/>
</dbReference>
<dbReference type="InterPro" id="IPR017500">
    <property type="entry name" value="Phage_infect_YhgE_N"/>
</dbReference>
<gene>
    <name evidence="7" type="ORF">EJC50_29685</name>
</gene>
<dbReference type="Proteomes" id="UP000272528">
    <property type="component" value="Chromosome"/>
</dbReference>
<feature type="transmembrane region" description="Helical" evidence="5">
    <location>
        <begin position="749"/>
        <end position="771"/>
    </location>
</feature>
<organism evidence="7 8">
    <name type="scientific">Paenibacillus albus</name>
    <dbReference type="NCBI Taxonomy" id="2495582"/>
    <lineage>
        <taxon>Bacteria</taxon>
        <taxon>Bacillati</taxon>
        <taxon>Bacillota</taxon>
        <taxon>Bacilli</taxon>
        <taxon>Bacillales</taxon>
        <taxon>Paenibacillaceae</taxon>
        <taxon>Paenibacillus</taxon>
    </lineage>
</organism>
<keyword evidence="4 5" id="KW-0472">Membrane</keyword>
<evidence type="ECO:0000313" key="8">
    <source>
        <dbReference type="Proteomes" id="UP000272528"/>
    </source>
</evidence>
<feature type="domain" description="ABC-2 type transporter transmembrane" evidence="6">
    <location>
        <begin position="63"/>
        <end position="200"/>
    </location>
</feature>
<protein>
    <submittedName>
        <fullName evidence="7">YhgE/Pip domain-containing protein</fullName>
    </submittedName>
</protein>
<dbReference type="NCBIfam" id="TIGR03062">
    <property type="entry name" value="pip_yhgE_Cterm"/>
    <property type="match status" value="1"/>
</dbReference>
<dbReference type="NCBIfam" id="TIGR03061">
    <property type="entry name" value="pip_yhgE_Nterm"/>
    <property type="match status" value="1"/>
</dbReference>
<reference evidence="8" key="1">
    <citation type="submission" date="2018-12" db="EMBL/GenBank/DDBJ databases">
        <title>Genome sequence of Peanibacillus sp.</title>
        <authorList>
            <person name="Subramani G."/>
            <person name="Srinivasan S."/>
            <person name="Kim M.K."/>
        </authorList>
    </citation>
    <scope>NUCLEOTIDE SEQUENCE [LARGE SCALE GENOMIC DNA]</scope>
    <source>
        <strain evidence="8">18JY67-1</strain>
    </source>
</reference>
<evidence type="ECO:0000256" key="2">
    <source>
        <dbReference type="ARBA" id="ARBA00022692"/>
    </source>
</evidence>
<feature type="transmembrane region" description="Helical" evidence="5">
    <location>
        <begin position="634"/>
        <end position="656"/>
    </location>
</feature>
<dbReference type="InterPro" id="IPR017501">
    <property type="entry name" value="Phage_infect_YhgE_C"/>
</dbReference>
<dbReference type="Gene3D" id="1.10.287.950">
    <property type="entry name" value="Methyl-accepting chemotaxis protein"/>
    <property type="match status" value="1"/>
</dbReference>
<evidence type="ECO:0000256" key="5">
    <source>
        <dbReference type="SAM" id="Phobius"/>
    </source>
</evidence>
<accession>A0A3Q8X9Z8</accession>
<dbReference type="OrthoDB" id="9811483at2"/>
<dbReference type="InterPro" id="IPR013525">
    <property type="entry name" value="ABC2_TM"/>
</dbReference>
<evidence type="ECO:0000256" key="3">
    <source>
        <dbReference type="ARBA" id="ARBA00022989"/>
    </source>
</evidence>
<sequence length="783" mass="83182">MKNRMCSHLRANATQIDDREEQAMQEKMNTTNAIITGESTISGWKLAMQDIKSMWSSRAVRKSLLGLMVLPLLYSFIYLWAFWDPTARLSKLPLAIVNEDTGAKRGGEQHNLGSELVAKLVADTDTHWTEVSRQQARNGIKNESYALALYLPPEFSTQAYSVSGDQPEPTHLSMELSEGTNMLQAKIVRAIASSVNNKLRKELQENYLSVIFDQVLNGSKGLQDAANGAAKLSAASEQAYKGAGELAGGLTQSGSGMTKLSTGLQSITTGANELENGLVKLNAWAELASAGVAQWSGVHTASTTKVLSTSKPFAAASNPATQLAASQSNLSTSLTGVSNDMTLLRGELANVKSMASDLNALSKLVRPVQAQVADMNNRAQTGEQLLQGLGQQAEDLPSNANYKQLAEQLSSIQSTGADAAGTLQTVTQSIDTLKTSLDQSIGQVASRANALAPKLNQLAGQMEQFRTAADDVSALLGKQQSAVDTIGERVKDVANGVGQLQQGSGKLMNGLLQLGSGVEALRIGNAKLGDGAASLRDGLAQINRGQGELADKLADAAGMASSDGQAANRQAVIADPVQLEETNLHPVPSNGVGFAPYFIALSLWVGSLVLFFVIDIWKVLALPHGPLSYLGSKYAALASVSVCQALLSVFILHTGLGIPTVLPPLAMYIYAILVGLVFTAVLFMLIAVLGSDTGRFVAVLILMLQLTSSSGSYPVALEPGLFRFIHPFLPMTYAVEGLRHLISLGGWTAIIRTAWLLSGFGLCSLLLLYVVKRRSIMKEVKLA</sequence>
<evidence type="ECO:0000313" key="7">
    <source>
        <dbReference type="EMBL" id="AZN43400.1"/>
    </source>
</evidence>
<feature type="transmembrane region" description="Helical" evidence="5">
    <location>
        <begin position="696"/>
        <end position="716"/>
    </location>
</feature>